<reference evidence="3" key="1">
    <citation type="submission" date="2005-10" db="EMBL/GenBank/DDBJ databases">
        <authorList>
            <person name="Loftus B.J."/>
            <person name="Nene V.M."/>
            <person name="Hannick L.I."/>
            <person name="Bidwell S."/>
            <person name="Haas B."/>
            <person name="Amedeo P."/>
            <person name="Orvis J."/>
            <person name="Wortman J.R."/>
            <person name="White O.R."/>
            <person name="Salzberg S."/>
            <person name="Shumway M."/>
            <person name="Koo H."/>
            <person name="Zhao Y."/>
            <person name="Holmes M."/>
            <person name="Miller J."/>
            <person name="Schatz M."/>
            <person name="Pop M."/>
            <person name="Pai G."/>
            <person name="Utterback T."/>
            <person name="Rogers Y.-H."/>
            <person name="Kravitz S."/>
            <person name="Fraser C.M."/>
        </authorList>
    </citation>
    <scope>NUCLEOTIDE SEQUENCE</scope>
    <source>
        <strain evidence="3">Liverpool</strain>
    </source>
</reference>
<organism evidence="3 4">
    <name type="scientific">Aedes aegypti</name>
    <name type="common">Yellowfever mosquito</name>
    <name type="synonym">Culex aegypti</name>
    <dbReference type="NCBI Taxonomy" id="7159"/>
    <lineage>
        <taxon>Eukaryota</taxon>
        <taxon>Metazoa</taxon>
        <taxon>Ecdysozoa</taxon>
        <taxon>Arthropoda</taxon>
        <taxon>Hexapoda</taxon>
        <taxon>Insecta</taxon>
        <taxon>Pterygota</taxon>
        <taxon>Neoptera</taxon>
        <taxon>Endopterygota</taxon>
        <taxon>Diptera</taxon>
        <taxon>Nematocera</taxon>
        <taxon>Culicoidea</taxon>
        <taxon>Culicidae</taxon>
        <taxon>Culicinae</taxon>
        <taxon>Aedini</taxon>
        <taxon>Aedes</taxon>
        <taxon>Stegomyia</taxon>
    </lineage>
</organism>
<dbReference type="EMBL" id="CH477213">
    <property type="protein sequence ID" value="EAT47643.1"/>
    <property type="molecule type" value="Genomic_DNA"/>
</dbReference>
<evidence type="ECO:0000256" key="1">
    <source>
        <dbReference type="SAM" id="MobiDB-lite"/>
    </source>
</evidence>
<reference evidence="3" key="3">
    <citation type="submission" date="2012-09" db="EMBL/GenBank/DDBJ databases">
        <authorList>
            <consortium name="VectorBase"/>
        </authorList>
    </citation>
    <scope>NUCLEOTIDE SEQUENCE</scope>
    <source>
        <strain evidence="3">Liverpool</strain>
    </source>
</reference>
<proteinExistence type="predicted"/>
<reference evidence="3" key="2">
    <citation type="journal article" date="2007" name="Science">
        <title>Genome sequence of Aedes aegypti, a major arbovirus vector.</title>
        <authorList>
            <person name="Nene V."/>
            <person name="Wortman J.R."/>
            <person name="Lawson D."/>
            <person name="Haas B."/>
            <person name="Kodira C."/>
            <person name="Tu Z.J."/>
            <person name="Loftus B."/>
            <person name="Xi Z."/>
            <person name="Megy K."/>
            <person name="Grabherr M."/>
            <person name="Ren Q."/>
            <person name="Zdobnov E.M."/>
            <person name="Lobo N.F."/>
            <person name="Campbell K.S."/>
            <person name="Brown S.E."/>
            <person name="Bonaldo M.F."/>
            <person name="Zhu J."/>
            <person name="Sinkins S.P."/>
            <person name="Hogenkamp D.G."/>
            <person name="Amedeo P."/>
            <person name="Arensburger P."/>
            <person name="Atkinson P.W."/>
            <person name="Bidwell S."/>
            <person name="Biedler J."/>
            <person name="Birney E."/>
            <person name="Bruggner R.V."/>
            <person name="Costas J."/>
            <person name="Coy M.R."/>
            <person name="Crabtree J."/>
            <person name="Crawford M."/>
            <person name="Debruyn B."/>
            <person name="Decaprio D."/>
            <person name="Eiglmeier K."/>
            <person name="Eisenstadt E."/>
            <person name="El-Dorry H."/>
            <person name="Gelbart W.M."/>
            <person name="Gomes S.L."/>
            <person name="Hammond M."/>
            <person name="Hannick L.I."/>
            <person name="Hogan J.R."/>
            <person name="Holmes M.H."/>
            <person name="Jaffe D."/>
            <person name="Johnston J.S."/>
            <person name="Kennedy R.C."/>
            <person name="Koo H."/>
            <person name="Kravitz S."/>
            <person name="Kriventseva E.V."/>
            <person name="Kulp D."/>
            <person name="Labutti K."/>
            <person name="Lee E."/>
            <person name="Li S."/>
            <person name="Lovin D.D."/>
            <person name="Mao C."/>
            <person name="Mauceli E."/>
            <person name="Menck C.F."/>
            <person name="Miller J.R."/>
            <person name="Montgomery P."/>
            <person name="Mori A."/>
            <person name="Nascimento A.L."/>
            <person name="Naveira H.F."/>
            <person name="Nusbaum C."/>
            <person name="O'leary S."/>
            <person name="Orvis J."/>
            <person name="Pertea M."/>
            <person name="Quesneville H."/>
            <person name="Reidenbach K.R."/>
            <person name="Rogers Y.H."/>
            <person name="Roth C.W."/>
            <person name="Schneider J.R."/>
            <person name="Schatz M."/>
            <person name="Shumway M."/>
            <person name="Stanke M."/>
            <person name="Stinson E.O."/>
            <person name="Tubio J.M."/>
            <person name="Vanzee J.P."/>
            <person name="Verjovski-Almeida S."/>
            <person name="Werner D."/>
            <person name="White O."/>
            <person name="Wyder S."/>
            <person name="Zeng Q."/>
            <person name="Zhao Q."/>
            <person name="Zhao Y."/>
            <person name="Hill C.A."/>
            <person name="Raikhel A.S."/>
            <person name="Soares M.B."/>
            <person name="Knudson D.L."/>
            <person name="Lee N.H."/>
            <person name="Galagan J."/>
            <person name="Salzberg S.L."/>
            <person name="Paulsen I.T."/>
            <person name="Dimopoulos G."/>
            <person name="Collins F.H."/>
            <person name="Birren B."/>
            <person name="Fraser-Liggett C.M."/>
            <person name="Severson D.W."/>
        </authorList>
    </citation>
    <scope>NUCLEOTIDE SEQUENCE [LARGE SCALE GENOMIC DNA]</scope>
    <source>
        <strain evidence="3">Liverpool</strain>
    </source>
</reference>
<sequence length="235" mass="25242">MMKIVAVLVVLCGISAGYSVPMRNAFMYYQQPMGYMAQRQAMYGLHYQNQQLRNQRRSAGVSALAAGTYLKDCQNTDVESAETPVQDPNVQSVADAYPAEQYPVEDVPLQDVPAVNEFEAEEPIADEPVAAPAVPAVIPEKKKKKVTVQLDSDEEEDTQVSRRGGSRPAAPNAYFPINFGSTNGGAIAIANSYSTGKGGSATSTATAYGSPATAELRRAAPAQLRKKPAKLRARQ</sequence>
<feature type="region of interest" description="Disordered" evidence="1">
    <location>
        <begin position="142"/>
        <end position="172"/>
    </location>
</feature>
<dbReference type="Proteomes" id="UP000682892">
    <property type="component" value="Unassembled WGS sequence"/>
</dbReference>
<keyword evidence="2" id="KW-0732">Signal</keyword>
<name>A0A1S4EY82_AEDAE</name>
<feature type="region of interest" description="Disordered" evidence="1">
    <location>
        <begin position="191"/>
        <end position="235"/>
    </location>
</feature>
<accession>A0A1S4EY82</accession>
<dbReference type="AlphaFoldDB" id="A0A1S4EY82"/>
<evidence type="ECO:0000313" key="3">
    <source>
        <dbReference type="EMBL" id="EAT47643.1"/>
    </source>
</evidence>
<evidence type="ECO:0000313" key="4">
    <source>
        <dbReference type="Proteomes" id="UP000682892"/>
    </source>
</evidence>
<feature type="compositionally biased region" description="Low complexity" evidence="1">
    <location>
        <begin position="192"/>
        <end position="214"/>
    </location>
</feature>
<evidence type="ECO:0000256" key="2">
    <source>
        <dbReference type="SAM" id="SignalP"/>
    </source>
</evidence>
<dbReference type="OrthoDB" id="6627608at2759"/>
<feature type="signal peptide" evidence="2">
    <location>
        <begin position="1"/>
        <end position="17"/>
    </location>
</feature>
<dbReference type="OMA" id="APQQRFM"/>
<feature type="compositionally biased region" description="Basic residues" evidence="1">
    <location>
        <begin position="224"/>
        <end position="235"/>
    </location>
</feature>
<feature type="chain" id="PRO_5036488466" evidence="2">
    <location>
        <begin position="18"/>
        <end position="235"/>
    </location>
</feature>
<gene>
    <name evidence="3" type="ORF">AaeL_AAEL001248</name>
</gene>
<protein>
    <submittedName>
        <fullName evidence="3">AAEL001248-PA</fullName>
    </submittedName>
</protein>